<dbReference type="HAMAP" id="MF_00418">
    <property type="entry name" value="DapA"/>
    <property type="match status" value="1"/>
</dbReference>
<keyword evidence="6 12" id="KW-0028">Amino-acid biosynthesis</keyword>
<proteinExistence type="inferred from homology"/>
<evidence type="ECO:0000256" key="5">
    <source>
        <dbReference type="ARBA" id="ARBA00022490"/>
    </source>
</evidence>
<evidence type="ECO:0000256" key="1">
    <source>
        <dbReference type="ARBA" id="ARBA00003294"/>
    </source>
</evidence>
<comment type="function">
    <text evidence="1 12">Catalyzes the condensation of (S)-aspartate-beta-semialdehyde [(S)-ASA] and pyruvate to 4-hydroxy-tetrahydrodipicolinate (HTPA).</text>
</comment>
<comment type="similarity">
    <text evidence="3 12 13">Belongs to the DapA family.</text>
</comment>
<dbReference type="OrthoDB" id="9782828at2"/>
<keyword evidence="5 12" id="KW-0963">Cytoplasm</keyword>
<dbReference type="InterPro" id="IPR020625">
    <property type="entry name" value="Schiff_base-form_aldolases_AS"/>
</dbReference>
<accession>A0A5R9BYG9</accession>
<dbReference type="EC" id="4.3.3.7" evidence="4 12"/>
<dbReference type="GO" id="GO:0008840">
    <property type="term" value="F:4-hydroxy-tetrahydrodipicolinate synthase activity"/>
    <property type="evidence" value="ECO:0007669"/>
    <property type="project" value="UniProtKB-UniRule"/>
</dbReference>
<evidence type="ECO:0000256" key="7">
    <source>
        <dbReference type="ARBA" id="ARBA00022915"/>
    </source>
</evidence>
<feature type="active site" description="Proton donor/acceptor" evidence="12 14">
    <location>
        <position position="136"/>
    </location>
</feature>
<feature type="site" description="Part of a proton relay during catalysis" evidence="12">
    <location>
        <position position="110"/>
    </location>
</feature>
<dbReference type="Pfam" id="PF00701">
    <property type="entry name" value="DHDPS"/>
    <property type="match status" value="1"/>
</dbReference>
<gene>
    <name evidence="12 16" type="primary">dapA</name>
    <name evidence="16" type="ORF">FEZ51_00740</name>
</gene>
<keyword evidence="7 12" id="KW-0220">Diaminopimelate biosynthesis</keyword>
<keyword evidence="8 12" id="KW-0457">Lysine biosynthesis</keyword>
<feature type="binding site" evidence="12 15">
    <location>
        <position position="205"/>
    </location>
    <ligand>
        <name>pyruvate</name>
        <dbReference type="ChEBI" id="CHEBI:15361"/>
    </ligand>
</feature>
<evidence type="ECO:0000256" key="14">
    <source>
        <dbReference type="PIRSR" id="PIRSR001365-1"/>
    </source>
</evidence>
<evidence type="ECO:0000256" key="9">
    <source>
        <dbReference type="ARBA" id="ARBA00023239"/>
    </source>
</evidence>
<dbReference type="GO" id="GO:0005829">
    <property type="term" value="C:cytosol"/>
    <property type="evidence" value="ECO:0007669"/>
    <property type="project" value="TreeGrafter"/>
</dbReference>
<comment type="subunit">
    <text evidence="12">Homotetramer; dimer of dimers.</text>
</comment>
<comment type="catalytic activity">
    <reaction evidence="11 12">
        <text>L-aspartate 4-semialdehyde + pyruvate = (2S,4S)-4-hydroxy-2,3,4,5-tetrahydrodipicolinate + H2O + H(+)</text>
        <dbReference type="Rhea" id="RHEA:34171"/>
        <dbReference type="ChEBI" id="CHEBI:15361"/>
        <dbReference type="ChEBI" id="CHEBI:15377"/>
        <dbReference type="ChEBI" id="CHEBI:15378"/>
        <dbReference type="ChEBI" id="CHEBI:67139"/>
        <dbReference type="ChEBI" id="CHEBI:537519"/>
        <dbReference type="EC" id="4.3.3.7"/>
    </reaction>
</comment>
<reference evidence="16 17" key="1">
    <citation type="submission" date="2019-05" db="EMBL/GenBank/DDBJ databases">
        <title>The metagenome of a microbial culture collection derived from dairy environment covers the genomic content of the human microbiome.</title>
        <authorList>
            <person name="Roder T."/>
            <person name="Wuthrich D."/>
            <person name="Sattari Z."/>
            <person name="Von Ah U."/>
            <person name="Bar C."/>
            <person name="Ronchi F."/>
            <person name="Macpherson A.J."/>
            <person name="Ganal-Vonarburg S.C."/>
            <person name="Bruggmann R."/>
            <person name="Vergeres G."/>
        </authorList>
    </citation>
    <scope>NUCLEOTIDE SEQUENCE [LARGE SCALE GENOMIC DNA]</scope>
    <source>
        <strain evidence="16 17">FAM 18815</strain>
    </source>
</reference>
<evidence type="ECO:0000313" key="16">
    <source>
        <dbReference type="EMBL" id="TLQ05739.1"/>
    </source>
</evidence>
<dbReference type="CDD" id="cd00950">
    <property type="entry name" value="DHDPS"/>
    <property type="match status" value="1"/>
</dbReference>
<dbReference type="InterPro" id="IPR013785">
    <property type="entry name" value="Aldolase_TIM"/>
</dbReference>
<feature type="site" description="Part of a proton relay during catalysis" evidence="12">
    <location>
        <position position="46"/>
    </location>
</feature>
<dbReference type="NCBIfam" id="TIGR00674">
    <property type="entry name" value="dapA"/>
    <property type="match status" value="1"/>
</dbReference>
<name>A0A5R9BYG9_9LACO</name>
<evidence type="ECO:0000256" key="2">
    <source>
        <dbReference type="ARBA" id="ARBA00005120"/>
    </source>
</evidence>
<evidence type="ECO:0000256" key="10">
    <source>
        <dbReference type="ARBA" id="ARBA00023270"/>
    </source>
</evidence>
<dbReference type="RefSeq" id="WP_138473614.1">
    <property type="nucleotide sequence ID" value="NZ_VBTH01000001.1"/>
</dbReference>
<evidence type="ECO:0000256" key="8">
    <source>
        <dbReference type="ARBA" id="ARBA00023154"/>
    </source>
</evidence>
<dbReference type="PRINTS" id="PR00146">
    <property type="entry name" value="DHPICSNTHASE"/>
</dbReference>
<comment type="pathway">
    <text evidence="2 12">Amino-acid biosynthesis; L-lysine biosynthesis via DAP pathway; (S)-tetrahydrodipicolinate from L-aspartate: step 3/4.</text>
</comment>
<dbReference type="AlphaFoldDB" id="A0A5R9BYG9"/>
<comment type="subcellular location">
    <subcellularLocation>
        <location evidence="12">Cytoplasm</location>
    </subcellularLocation>
</comment>
<dbReference type="Gene3D" id="3.20.20.70">
    <property type="entry name" value="Aldolase class I"/>
    <property type="match status" value="1"/>
</dbReference>
<dbReference type="PANTHER" id="PTHR12128:SF66">
    <property type="entry name" value="4-HYDROXY-2-OXOGLUTARATE ALDOLASE, MITOCHONDRIAL"/>
    <property type="match status" value="1"/>
</dbReference>
<dbReference type="SMART" id="SM01130">
    <property type="entry name" value="DHDPS"/>
    <property type="match status" value="1"/>
</dbReference>
<dbReference type="PANTHER" id="PTHR12128">
    <property type="entry name" value="DIHYDRODIPICOLINATE SYNTHASE"/>
    <property type="match status" value="1"/>
</dbReference>
<evidence type="ECO:0000256" key="12">
    <source>
        <dbReference type="HAMAP-Rule" id="MF_00418"/>
    </source>
</evidence>
<feature type="binding site" evidence="12 15">
    <location>
        <position position="47"/>
    </location>
    <ligand>
        <name>pyruvate</name>
        <dbReference type="ChEBI" id="CHEBI:15361"/>
    </ligand>
</feature>
<dbReference type="Proteomes" id="UP000305541">
    <property type="component" value="Unassembled WGS sequence"/>
</dbReference>
<dbReference type="InterPro" id="IPR005263">
    <property type="entry name" value="DapA"/>
</dbReference>
<dbReference type="PROSITE" id="PS00666">
    <property type="entry name" value="DHDPS_2"/>
    <property type="match status" value="1"/>
</dbReference>
<evidence type="ECO:0000256" key="15">
    <source>
        <dbReference type="PIRSR" id="PIRSR001365-2"/>
    </source>
</evidence>
<dbReference type="SUPFAM" id="SSF51569">
    <property type="entry name" value="Aldolase"/>
    <property type="match status" value="1"/>
</dbReference>
<protein>
    <recommendedName>
        <fullName evidence="4 12">4-hydroxy-tetrahydrodipicolinate synthase</fullName>
        <shortName evidence="12">HTPA synthase</shortName>
        <ecNumber evidence="4 12">4.3.3.7</ecNumber>
    </recommendedName>
</protein>
<evidence type="ECO:0000313" key="17">
    <source>
        <dbReference type="Proteomes" id="UP000305541"/>
    </source>
</evidence>
<sequence length="309" mass="33953">MFENADLITAIITPFDEKLHINFDALAKLTDHLLDTGSTGFVIGGTTGETPTLTHDEKIELYQRFASIVNGRVPIIAGTGSNNTLETIKFTNEVAQIKGINAALVVVPYYNKPNQRGMIAHFKEIASHCDIPIFIYNIPGRVGVQMDNQTILQLSKVPNIIGIKQCTNLEDLSFLIENTPSNFAIYTGNDVETLGALALGAQGVISVASHVYGKQIRKLINSLRQGDITLAGNLQRWLEPKMNALFMYPSPSPVKAILNAQGFNVGSTRLPILPLNQGEIEQLTQRLAVEKLSSIALNRTDQERNWNSQ</sequence>
<evidence type="ECO:0000256" key="6">
    <source>
        <dbReference type="ARBA" id="ARBA00022605"/>
    </source>
</evidence>
<dbReference type="EMBL" id="VBTH01000001">
    <property type="protein sequence ID" value="TLQ05739.1"/>
    <property type="molecule type" value="Genomic_DNA"/>
</dbReference>
<keyword evidence="9 12" id="KW-0456">Lyase</keyword>
<feature type="active site" description="Schiff-base intermediate with substrate" evidence="12 14">
    <location>
        <position position="164"/>
    </location>
</feature>
<dbReference type="InterPro" id="IPR002220">
    <property type="entry name" value="DapA-like"/>
</dbReference>
<evidence type="ECO:0000256" key="4">
    <source>
        <dbReference type="ARBA" id="ARBA00012086"/>
    </source>
</evidence>
<dbReference type="GO" id="GO:0019877">
    <property type="term" value="P:diaminopimelate biosynthetic process"/>
    <property type="evidence" value="ECO:0007669"/>
    <property type="project" value="UniProtKB-UniRule"/>
</dbReference>
<organism evidence="16 17">
    <name type="scientific">Pediococcus stilesii</name>
    <dbReference type="NCBI Taxonomy" id="331679"/>
    <lineage>
        <taxon>Bacteria</taxon>
        <taxon>Bacillati</taxon>
        <taxon>Bacillota</taxon>
        <taxon>Bacilli</taxon>
        <taxon>Lactobacillales</taxon>
        <taxon>Lactobacillaceae</taxon>
        <taxon>Pediococcus</taxon>
    </lineage>
</organism>
<dbReference type="GO" id="GO:0009089">
    <property type="term" value="P:lysine biosynthetic process via diaminopimelate"/>
    <property type="evidence" value="ECO:0007669"/>
    <property type="project" value="UniProtKB-UniRule"/>
</dbReference>
<evidence type="ECO:0000256" key="3">
    <source>
        <dbReference type="ARBA" id="ARBA00007592"/>
    </source>
</evidence>
<dbReference type="PIRSF" id="PIRSF001365">
    <property type="entry name" value="DHDPS"/>
    <property type="match status" value="1"/>
</dbReference>
<dbReference type="UniPathway" id="UPA00034">
    <property type="reaction ID" value="UER00017"/>
</dbReference>
<keyword evidence="10 12" id="KW-0704">Schiff base</keyword>
<evidence type="ECO:0000256" key="11">
    <source>
        <dbReference type="ARBA" id="ARBA00047836"/>
    </source>
</evidence>
<evidence type="ECO:0000256" key="13">
    <source>
        <dbReference type="PIRNR" id="PIRNR001365"/>
    </source>
</evidence>
<comment type="caution">
    <text evidence="16">The sequence shown here is derived from an EMBL/GenBank/DDBJ whole genome shotgun (WGS) entry which is preliminary data.</text>
</comment>
<comment type="caution">
    <text evidence="12">Was originally thought to be a dihydrodipicolinate synthase (DHDPS), catalyzing the condensation of (S)-aspartate-beta-semialdehyde [(S)-ASA] and pyruvate to dihydrodipicolinate (DHDP). However, it was shown in E.coli that the product of the enzymatic reaction is not dihydrodipicolinate but in fact (4S)-4-hydroxy-2,3,4,5-tetrahydro-(2S)-dipicolinic acid (HTPA), and that the consecutive dehydration reaction leading to DHDP is not spontaneous but catalyzed by DapB.</text>
</comment>